<dbReference type="OMA" id="MEAYCPV"/>
<gene>
    <name evidence="6" type="ORF">PFICI_10001</name>
</gene>
<reference evidence="7" key="1">
    <citation type="journal article" date="2015" name="BMC Genomics">
        <title>Genomic and transcriptomic analysis of the endophytic fungus Pestalotiopsis fici reveals its lifestyle and high potential for synthesis of natural products.</title>
        <authorList>
            <person name="Wang X."/>
            <person name="Zhang X."/>
            <person name="Liu L."/>
            <person name="Xiang M."/>
            <person name="Wang W."/>
            <person name="Sun X."/>
            <person name="Che Y."/>
            <person name="Guo L."/>
            <person name="Liu G."/>
            <person name="Guo L."/>
            <person name="Wang C."/>
            <person name="Yin W.B."/>
            <person name="Stadler M."/>
            <person name="Zhang X."/>
            <person name="Liu X."/>
        </authorList>
    </citation>
    <scope>NUCLEOTIDE SEQUENCE [LARGE SCALE GENOMIC DNA]</scope>
    <source>
        <strain evidence="7">W106-1 / CGMCC3.15140</strain>
    </source>
</reference>
<keyword evidence="7" id="KW-1185">Reference proteome</keyword>
<dbReference type="eggNOG" id="ENOG502SJBH">
    <property type="taxonomic scope" value="Eukaryota"/>
</dbReference>
<keyword evidence="2" id="KW-0349">Heme</keyword>
<accession>W3WVU1</accession>
<sequence>MFYRASHKPGAKFVYGIFGVQYPGNEPTSSQLDLIKRFDELIDGKAHLDRIVYPTKNKDFGTRIWLSYWRPETYAAWWASDPVKQFWASLPEDAGIWREILTVDVGRTQNAVTAELKNGVNGLDGMEGFTEKIGYWGCLRDRLAQSSPEEKFPSSLTQMPQRVPETDSIRRGRTTITRLPDNIMFLVEGQDHSAMTPEEKTYWFEEFDELVTGWMHHLGDNAADNGLLDVRMGYVPEFGRFRDLGPVNLDHNRKIELFFWMDMSKFERVGRVHRGHVKLRKKFMEAYCPVGKMGNGVGKITLWEETSIMKGNEIEAEYVGCREGTGFMAYDATDAVDSMTVV</sequence>
<dbReference type="RefSeq" id="XP_007836773.1">
    <property type="nucleotide sequence ID" value="XM_007838582.1"/>
</dbReference>
<dbReference type="GO" id="GO:0046872">
    <property type="term" value="F:metal ion binding"/>
    <property type="evidence" value="ECO:0007669"/>
    <property type="project" value="UniProtKB-KW"/>
</dbReference>
<evidence type="ECO:0000313" key="7">
    <source>
        <dbReference type="Proteomes" id="UP000030651"/>
    </source>
</evidence>
<keyword evidence="3" id="KW-0479">Metal-binding</keyword>
<protein>
    <recommendedName>
        <fullName evidence="8">Phenylacetaldoxime dehydratase</fullName>
    </recommendedName>
</protein>
<dbReference type="STRING" id="1229662.W3WVU1"/>
<name>W3WVU1_PESFW</name>
<dbReference type="InterPro" id="IPR025702">
    <property type="entry name" value="OXD"/>
</dbReference>
<evidence type="ECO:0000256" key="1">
    <source>
        <dbReference type="ARBA" id="ARBA00001970"/>
    </source>
</evidence>
<dbReference type="GeneID" id="19275014"/>
<dbReference type="AlphaFoldDB" id="W3WVU1"/>
<dbReference type="HOGENOM" id="CLU_066254_0_0_1"/>
<dbReference type="KEGG" id="pfy:PFICI_10001"/>
<comment type="cofactor">
    <cofactor evidence="1">
        <name>heme b</name>
        <dbReference type="ChEBI" id="CHEBI:60344"/>
    </cofactor>
</comment>
<dbReference type="Pfam" id="PF13816">
    <property type="entry name" value="Dehydratase_hem"/>
    <property type="match status" value="1"/>
</dbReference>
<dbReference type="GO" id="GO:0016829">
    <property type="term" value="F:lyase activity"/>
    <property type="evidence" value="ECO:0007669"/>
    <property type="project" value="UniProtKB-KW"/>
</dbReference>
<evidence type="ECO:0008006" key="8">
    <source>
        <dbReference type="Google" id="ProtNLM"/>
    </source>
</evidence>
<evidence type="ECO:0000256" key="2">
    <source>
        <dbReference type="ARBA" id="ARBA00022617"/>
    </source>
</evidence>
<evidence type="ECO:0000313" key="6">
    <source>
        <dbReference type="EMBL" id="ETS77939.1"/>
    </source>
</evidence>
<evidence type="ECO:0000256" key="3">
    <source>
        <dbReference type="ARBA" id="ARBA00022723"/>
    </source>
</evidence>
<evidence type="ECO:0000256" key="5">
    <source>
        <dbReference type="ARBA" id="ARBA00023239"/>
    </source>
</evidence>
<dbReference type="Proteomes" id="UP000030651">
    <property type="component" value="Unassembled WGS sequence"/>
</dbReference>
<dbReference type="InParanoid" id="W3WVU1"/>
<proteinExistence type="predicted"/>
<dbReference type="OrthoDB" id="3465714at2759"/>
<dbReference type="EMBL" id="KI912115">
    <property type="protein sequence ID" value="ETS77939.1"/>
    <property type="molecule type" value="Genomic_DNA"/>
</dbReference>
<keyword evidence="5" id="KW-0456">Lyase</keyword>
<organism evidence="6 7">
    <name type="scientific">Pestalotiopsis fici (strain W106-1 / CGMCC3.15140)</name>
    <dbReference type="NCBI Taxonomy" id="1229662"/>
    <lineage>
        <taxon>Eukaryota</taxon>
        <taxon>Fungi</taxon>
        <taxon>Dikarya</taxon>
        <taxon>Ascomycota</taxon>
        <taxon>Pezizomycotina</taxon>
        <taxon>Sordariomycetes</taxon>
        <taxon>Xylariomycetidae</taxon>
        <taxon>Amphisphaeriales</taxon>
        <taxon>Sporocadaceae</taxon>
        <taxon>Pestalotiopsis</taxon>
    </lineage>
</organism>
<evidence type="ECO:0000256" key="4">
    <source>
        <dbReference type="ARBA" id="ARBA00023004"/>
    </source>
</evidence>
<keyword evidence="4" id="KW-0408">Iron</keyword>